<dbReference type="OrthoDB" id="392571at2759"/>
<keyword evidence="4" id="KW-1185">Reference proteome</keyword>
<dbReference type="GO" id="GO:0003723">
    <property type="term" value="F:RNA binding"/>
    <property type="evidence" value="ECO:0007669"/>
    <property type="project" value="InterPro"/>
</dbReference>
<evidence type="ECO:0000256" key="1">
    <source>
        <dbReference type="ARBA" id="ARBA00022737"/>
    </source>
</evidence>
<dbReference type="Pfam" id="PF22493">
    <property type="entry name" value="PUF_NOP9"/>
    <property type="match status" value="1"/>
</dbReference>
<dbReference type="GO" id="GO:0000447">
    <property type="term" value="P:endonucleolytic cleavage in ITS1 to separate SSU-rRNA from 5.8S rRNA and LSU-rRNA from tricistronic rRNA transcript (SSU-rRNA, 5.8S rRNA, LSU-rRNA)"/>
    <property type="evidence" value="ECO:0007669"/>
    <property type="project" value="TreeGrafter"/>
</dbReference>
<dbReference type="InterPro" id="IPR001313">
    <property type="entry name" value="Pumilio_RNA-bd_rpt"/>
</dbReference>
<reference evidence="3" key="1">
    <citation type="journal article" date="2021" name="Sci. Rep.">
        <title>Diploid genomic architecture of Nitzschia inconspicua, an elite biomass production diatom.</title>
        <authorList>
            <person name="Oliver A."/>
            <person name="Podell S."/>
            <person name="Pinowska A."/>
            <person name="Traller J.C."/>
            <person name="Smith S.R."/>
            <person name="McClure R."/>
            <person name="Beliaev A."/>
            <person name="Bohutskyi P."/>
            <person name="Hill E.A."/>
            <person name="Rabines A."/>
            <person name="Zheng H."/>
            <person name="Allen L.Z."/>
            <person name="Kuo A."/>
            <person name="Grigoriev I.V."/>
            <person name="Allen A.E."/>
            <person name="Hazlebeck D."/>
            <person name="Allen E.E."/>
        </authorList>
    </citation>
    <scope>NUCLEOTIDE SEQUENCE</scope>
    <source>
        <strain evidence="3">Hildebrandi</strain>
    </source>
</reference>
<feature type="compositionally biased region" description="Polar residues" evidence="2">
    <location>
        <begin position="235"/>
        <end position="247"/>
    </location>
</feature>
<reference evidence="3" key="2">
    <citation type="submission" date="2021-04" db="EMBL/GenBank/DDBJ databases">
        <authorList>
            <person name="Podell S."/>
        </authorList>
    </citation>
    <scope>NUCLEOTIDE SEQUENCE</scope>
    <source>
        <strain evidence="3">Hildebrandi</strain>
    </source>
</reference>
<dbReference type="AlphaFoldDB" id="A0A9K3KKT0"/>
<dbReference type="GO" id="GO:0030686">
    <property type="term" value="C:90S preribosome"/>
    <property type="evidence" value="ECO:0007669"/>
    <property type="project" value="TreeGrafter"/>
</dbReference>
<dbReference type="GO" id="GO:0000472">
    <property type="term" value="P:endonucleolytic cleavage to generate mature 5'-end of SSU-rRNA from (SSU-rRNA, 5.8S rRNA, LSU-rRNA)"/>
    <property type="evidence" value="ECO:0007669"/>
    <property type="project" value="TreeGrafter"/>
</dbReference>
<dbReference type="GO" id="GO:0000480">
    <property type="term" value="P:endonucleolytic cleavage in 5'-ETS of tricistronic rRNA transcript (SSU-rRNA, 5.8S rRNA, LSU-rRNA)"/>
    <property type="evidence" value="ECO:0007669"/>
    <property type="project" value="TreeGrafter"/>
</dbReference>
<dbReference type="EMBL" id="JAGRRH010000022">
    <property type="protein sequence ID" value="KAG7344949.1"/>
    <property type="molecule type" value="Genomic_DNA"/>
</dbReference>
<dbReference type="SMART" id="SM00025">
    <property type="entry name" value="Pumilio"/>
    <property type="match status" value="4"/>
</dbReference>
<feature type="compositionally biased region" description="Polar residues" evidence="2">
    <location>
        <begin position="203"/>
        <end position="213"/>
    </location>
</feature>
<gene>
    <name evidence="3" type="ORF">IV203_032480</name>
</gene>
<dbReference type="InterPro" id="IPR040000">
    <property type="entry name" value="NOP9"/>
</dbReference>
<dbReference type="PANTHER" id="PTHR13102:SF0">
    <property type="entry name" value="NUCLEOLAR PROTEIN 9"/>
    <property type="match status" value="1"/>
</dbReference>
<proteinExistence type="predicted"/>
<evidence type="ECO:0000313" key="4">
    <source>
        <dbReference type="Proteomes" id="UP000693970"/>
    </source>
</evidence>
<sequence>MTSSFAGYHRPRRPAVETISYLRGLPLNVDQSQQEIQTYGSVQKGKDAYDDFPQNLAAAFSALEEVHGEIASLAGDEYGSKSVELLAQIAAPYSEIAARCLLNACLGYCLHLATHRFGSHVLQSILQLSVISLSTNDMAMDENAPPSLREHASGVLPSLCDVIQAVVEELSPHSEELAVHMCGSHVLRTLLCVLGGVQLVTSHRGSDNQQGESSALLRGKPKSKKKKKRKRQSEDASSNGDATHNAGTMSITFLEGSRIDNVRFPAMLESLSQALLGEHQSEPGKLQQLACHASAGPLLIVLIRVLTYSDETVQKDWKLNEGQLDTREAFQLGIVKVEPRYKFGSLADRAVRQILCWQSGETVQEFAGDIIYGLSGEIRGSHVLETIFRLCYDDFYFELLRCGDFLSSASVQEYVQHDVSNFVVQTVLATVREKEQAETILKVIEKSISSGVAIDPKKKRRGILWRAAELAAKYRVEQESVIKAIRLGFLAISNSSPVAETNDDETTARKKRKKERKKASMIELKECVPLLLQIDENSIKSEQLSMDVAGTRTVYHMLRFSPRLCEGVLAGIVQELSTEELVSIAEDGLGSRCVLDGILDGPVQIPIFQKAVQQLRSKFGGRIVLMANHRVAHHVVRKLFFALATMGEKEKLADELIRGKNSLQGNAVGRSIIEDVRLDLYEMDKKEWRRKVA</sequence>
<name>A0A9K3KKT0_9STRA</name>
<organism evidence="3 4">
    <name type="scientific">Nitzschia inconspicua</name>
    <dbReference type="NCBI Taxonomy" id="303405"/>
    <lineage>
        <taxon>Eukaryota</taxon>
        <taxon>Sar</taxon>
        <taxon>Stramenopiles</taxon>
        <taxon>Ochrophyta</taxon>
        <taxon>Bacillariophyta</taxon>
        <taxon>Bacillariophyceae</taxon>
        <taxon>Bacillariophycidae</taxon>
        <taxon>Bacillariales</taxon>
        <taxon>Bacillariaceae</taxon>
        <taxon>Nitzschia</taxon>
    </lineage>
</organism>
<dbReference type="GO" id="GO:0030688">
    <property type="term" value="C:preribosome, small subunit precursor"/>
    <property type="evidence" value="ECO:0007669"/>
    <property type="project" value="TreeGrafter"/>
</dbReference>
<dbReference type="GO" id="GO:0005730">
    <property type="term" value="C:nucleolus"/>
    <property type="evidence" value="ECO:0007669"/>
    <property type="project" value="TreeGrafter"/>
</dbReference>
<comment type="caution">
    <text evidence="3">The sequence shown here is derived from an EMBL/GenBank/DDBJ whole genome shotgun (WGS) entry which is preliminary data.</text>
</comment>
<feature type="region of interest" description="Disordered" evidence="2">
    <location>
        <begin position="203"/>
        <end position="247"/>
    </location>
</feature>
<accession>A0A9K3KKT0</accession>
<evidence type="ECO:0000256" key="2">
    <source>
        <dbReference type="SAM" id="MobiDB-lite"/>
    </source>
</evidence>
<dbReference type="PANTHER" id="PTHR13102">
    <property type="entry name" value="NUCLEOLAR PROTEIN 9"/>
    <property type="match status" value="1"/>
</dbReference>
<dbReference type="GO" id="GO:0000056">
    <property type="term" value="P:ribosomal small subunit export from nucleus"/>
    <property type="evidence" value="ECO:0007669"/>
    <property type="project" value="TreeGrafter"/>
</dbReference>
<dbReference type="Proteomes" id="UP000693970">
    <property type="component" value="Unassembled WGS sequence"/>
</dbReference>
<feature type="compositionally biased region" description="Basic residues" evidence="2">
    <location>
        <begin position="219"/>
        <end position="231"/>
    </location>
</feature>
<keyword evidence="1" id="KW-0677">Repeat</keyword>
<protein>
    <submittedName>
        <fullName evidence="3">Pumilio-family RNA binding repeat protein</fullName>
    </submittedName>
</protein>
<evidence type="ECO:0000313" key="3">
    <source>
        <dbReference type="EMBL" id="KAG7344949.1"/>
    </source>
</evidence>